<dbReference type="EMBL" id="AOGY02000038">
    <property type="protein sequence ID" value="EMY70275.1"/>
    <property type="molecule type" value="Genomic_DNA"/>
</dbReference>
<accession>N1WA07</accession>
<sequence>MEKQVRERRTFKADDKIGIIRKHLLKSKLVAPVMNIGFIQP</sequence>
<dbReference type="STRING" id="1218591.LEP1GSC199_3235"/>
<comment type="caution">
    <text evidence="1">The sequence shown here is derived from an EMBL/GenBank/DDBJ whole genome shotgun (WGS) entry which is preliminary data.</text>
</comment>
<organism evidence="1 2">
    <name type="scientific">Leptospira vanthielii serovar Holland str. Waz Holland = ATCC 700522</name>
    <dbReference type="NCBI Taxonomy" id="1218591"/>
    <lineage>
        <taxon>Bacteria</taxon>
        <taxon>Pseudomonadati</taxon>
        <taxon>Spirochaetota</taxon>
        <taxon>Spirochaetia</taxon>
        <taxon>Leptospirales</taxon>
        <taxon>Leptospiraceae</taxon>
        <taxon>Leptospira</taxon>
    </lineage>
</organism>
<name>N1WA07_9LEPT</name>
<reference evidence="1 2" key="1">
    <citation type="submission" date="2013-03" db="EMBL/GenBank/DDBJ databases">
        <authorList>
            <person name="Harkins D.M."/>
            <person name="Durkin A.S."/>
            <person name="Brinkac L.M."/>
            <person name="Haft D.H."/>
            <person name="Selengut J.D."/>
            <person name="Sanka R."/>
            <person name="DePew J."/>
            <person name="Purushe J."/>
            <person name="Galloway R.L."/>
            <person name="Vinetz J.M."/>
            <person name="Sutton G.G."/>
            <person name="Nierman W.C."/>
            <person name="Fouts D.E."/>
        </authorList>
    </citation>
    <scope>NUCLEOTIDE SEQUENCE [LARGE SCALE GENOMIC DNA]</scope>
    <source>
        <strain evidence="1 2">Waz Holland</strain>
    </source>
</reference>
<dbReference type="Proteomes" id="UP000012227">
    <property type="component" value="Unassembled WGS sequence"/>
</dbReference>
<dbReference type="RefSeq" id="WP_002980313.1">
    <property type="nucleotide sequence ID" value="NZ_AOGY02000038.1"/>
</dbReference>
<protein>
    <submittedName>
        <fullName evidence="1">Uncharacterized protein</fullName>
    </submittedName>
</protein>
<gene>
    <name evidence="1" type="ORF">LEP1GSC199_3235</name>
</gene>
<proteinExistence type="predicted"/>
<evidence type="ECO:0000313" key="1">
    <source>
        <dbReference type="EMBL" id="EMY70275.1"/>
    </source>
</evidence>
<evidence type="ECO:0000313" key="2">
    <source>
        <dbReference type="Proteomes" id="UP000012227"/>
    </source>
</evidence>
<dbReference type="AlphaFoldDB" id="N1WA07"/>